<evidence type="ECO:0008006" key="3">
    <source>
        <dbReference type="Google" id="ProtNLM"/>
    </source>
</evidence>
<evidence type="ECO:0000313" key="2">
    <source>
        <dbReference type="Proteomes" id="UP000829685"/>
    </source>
</evidence>
<dbReference type="Gene3D" id="1.20.58.320">
    <property type="entry name" value="TPR-like"/>
    <property type="match status" value="1"/>
</dbReference>
<protein>
    <recommendedName>
        <fullName evidence="3">DUF924-domain-containing protein</fullName>
    </recommendedName>
</protein>
<dbReference type="SUPFAM" id="SSF48452">
    <property type="entry name" value="TPR-like"/>
    <property type="match status" value="1"/>
</dbReference>
<gene>
    <name evidence="1" type="ORF">JX265_003561</name>
</gene>
<accession>A0A9P9WSC8</accession>
<organism evidence="1 2">
    <name type="scientific">Neoarthrinium moseri</name>
    <dbReference type="NCBI Taxonomy" id="1658444"/>
    <lineage>
        <taxon>Eukaryota</taxon>
        <taxon>Fungi</taxon>
        <taxon>Dikarya</taxon>
        <taxon>Ascomycota</taxon>
        <taxon>Pezizomycotina</taxon>
        <taxon>Sordariomycetes</taxon>
        <taxon>Xylariomycetidae</taxon>
        <taxon>Amphisphaeriales</taxon>
        <taxon>Apiosporaceae</taxon>
        <taxon>Neoarthrinium</taxon>
    </lineage>
</organism>
<evidence type="ECO:0000313" key="1">
    <source>
        <dbReference type="EMBL" id="KAI1877553.1"/>
    </source>
</evidence>
<dbReference type="Gene3D" id="1.25.40.10">
    <property type="entry name" value="Tetratricopeptide repeat domain"/>
    <property type="match status" value="1"/>
</dbReference>
<sequence length="262" mass="30394">MASLRAFTLNKHLFNPSLYRRITSLWFEGIPKDSTVMSREAGMRWFGAGVDPAAKSAFDNECHNTAREALESIGPKRLGLPDFTSVEKDQVNYLALARPFQDEYNRTGIQRQESTEAALAIVLLLDQFSRNLYRSDQGLVYIHYDRLARAVSQDIRSRGIQHDAEISHVWRFWFYMPLVHSEFLQDHVELERYVQSEMSAAKEVENQARIESLETQLRFGKAHSDLIRRFGRYPHRNKWVGRETTKEEQDFLDNDGETFGSG</sequence>
<comment type="caution">
    <text evidence="1">The sequence shown here is derived from an EMBL/GenBank/DDBJ whole genome shotgun (WGS) entry which is preliminary data.</text>
</comment>
<name>A0A9P9WSC8_9PEZI</name>
<reference evidence="1" key="1">
    <citation type="submission" date="2021-03" db="EMBL/GenBank/DDBJ databases">
        <title>Revisited historic fungal species revealed as producer of novel bioactive compounds through whole genome sequencing and comparative genomics.</title>
        <authorList>
            <person name="Vignolle G.A."/>
            <person name="Hochenegger N."/>
            <person name="Mach R.L."/>
            <person name="Mach-Aigner A.R."/>
            <person name="Javad Rahimi M."/>
            <person name="Salim K.A."/>
            <person name="Chan C.M."/>
            <person name="Lim L.B.L."/>
            <person name="Cai F."/>
            <person name="Druzhinina I.S."/>
            <person name="U'Ren J.M."/>
            <person name="Derntl C."/>
        </authorList>
    </citation>
    <scope>NUCLEOTIDE SEQUENCE</scope>
    <source>
        <strain evidence="1">TUCIM 5799</strain>
    </source>
</reference>
<dbReference type="Pfam" id="PF06041">
    <property type="entry name" value="DUF924"/>
    <property type="match status" value="1"/>
</dbReference>
<dbReference type="InterPro" id="IPR010323">
    <property type="entry name" value="DUF924"/>
</dbReference>
<dbReference type="AlphaFoldDB" id="A0A9P9WSC8"/>
<dbReference type="Proteomes" id="UP000829685">
    <property type="component" value="Unassembled WGS sequence"/>
</dbReference>
<dbReference type="InterPro" id="IPR011990">
    <property type="entry name" value="TPR-like_helical_dom_sf"/>
</dbReference>
<dbReference type="EMBL" id="JAFIMR010000006">
    <property type="protein sequence ID" value="KAI1877553.1"/>
    <property type="molecule type" value="Genomic_DNA"/>
</dbReference>
<keyword evidence="2" id="KW-1185">Reference proteome</keyword>
<proteinExistence type="predicted"/>